<organism evidence="1">
    <name type="scientific">Sesamum calycinum</name>
    <dbReference type="NCBI Taxonomy" id="2727403"/>
    <lineage>
        <taxon>Eukaryota</taxon>
        <taxon>Viridiplantae</taxon>
        <taxon>Streptophyta</taxon>
        <taxon>Embryophyta</taxon>
        <taxon>Tracheophyta</taxon>
        <taxon>Spermatophyta</taxon>
        <taxon>Magnoliopsida</taxon>
        <taxon>eudicotyledons</taxon>
        <taxon>Gunneridae</taxon>
        <taxon>Pentapetalae</taxon>
        <taxon>asterids</taxon>
        <taxon>lamiids</taxon>
        <taxon>Lamiales</taxon>
        <taxon>Pedaliaceae</taxon>
        <taxon>Sesamum</taxon>
    </lineage>
</organism>
<dbReference type="PANTHER" id="PTHR33116">
    <property type="entry name" value="REVERSE TRANSCRIPTASE ZINC-BINDING DOMAIN-CONTAINING PROTEIN-RELATED-RELATED"/>
    <property type="match status" value="1"/>
</dbReference>
<dbReference type="AlphaFoldDB" id="A0AAW2JTD1"/>
<evidence type="ECO:0000313" key="1">
    <source>
        <dbReference type="EMBL" id="KAL0297905.1"/>
    </source>
</evidence>
<dbReference type="EMBL" id="JACGWM010000870">
    <property type="protein sequence ID" value="KAL0297905.1"/>
    <property type="molecule type" value="Genomic_DNA"/>
</dbReference>
<comment type="caution">
    <text evidence="1">The sequence shown here is derived from an EMBL/GenBank/DDBJ whole genome shotgun (WGS) entry which is preliminary data.</text>
</comment>
<proteinExistence type="predicted"/>
<accession>A0AAW2JTD1</accession>
<protein>
    <submittedName>
        <fullName evidence="1">Uncharacterized protein</fullName>
    </submittedName>
</protein>
<sequence length="285" mass="32348">MKMLEARHIISKEDSIALLKLVIASEVKLTFFDILEDKSRGPDGMLDFRSIGLFQLCFPNDLLLFCKADVASVSTFKRGLEITVLMALNVYWAMAFILSKGIIREVEKRSHSFLWKGLSGRGYSKVSWQQVCRRIEEGGLGIRSIQAVNREMMSRHMWIPGILLAFLFSGFHGDTQFMNSSITERLHSVIVEGQWLTDNECLEITHSLPPIHGGPDRVIWLLDNNLFSTKGLYAIFSTSGPMSVFVVLSTDIEWDFNVTTKSPQTKRLNPWSWAMHSFGGYETNS</sequence>
<name>A0AAW2JTD1_9LAMI</name>
<gene>
    <name evidence="1" type="ORF">Scaly_3079500</name>
</gene>
<dbReference type="PANTHER" id="PTHR33116:SF78">
    <property type="entry name" value="OS12G0587133 PROTEIN"/>
    <property type="match status" value="1"/>
</dbReference>
<reference evidence="1" key="2">
    <citation type="journal article" date="2024" name="Plant">
        <title>Genomic evolution and insights into agronomic trait innovations of Sesamum species.</title>
        <authorList>
            <person name="Miao H."/>
            <person name="Wang L."/>
            <person name="Qu L."/>
            <person name="Liu H."/>
            <person name="Sun Y."/>
            <person name="Le M."/>
            <person name="Wang Q."/>
            <person name="Wei S."/>
            <person name="Zheng Y."/>
            <person name="Lin W."/>
            <person name="Duan Y."/>
            <person name="Cao H."/>
            <person name="Xiong S."/>
            <person name="Wang X."/>
            <person name="Wei L."/>
            <person name="Li C."/>
            <person name="Ma Q."/>
            <person name="Ju M."/>
            <person name="Zhao R."/>
            <person name="Li G."/>
            <person name="Mu C."/>
            <person name="Tian Q."/>
            <person name="Mei H."/>
            <person name="Zhang T."/>
            <person name="Gao T."/>
            <person name="Zhang H."/>
        </authorList>
    </citation>
    <scope>NUCLEOTIDE SEQUENCE</scope>
    <source>
        <strain evidence="1">KEN8</strain>
    </source>
</reference>
<reference evidence="1" key="1">
    <citation type="submission" date="2020-06" db="EMBL/GenBank/DDBJ databases">
        <authorList>
            <person name="Li T."/>
            <person name="Hu X."/>
            <person name="Zhang T."/>
            <person name="Song X."/>
            <person name="Zhang H."/>
            <person name="Dai N."/>
            <person name="Sheng W."/>
            <person name="Hou X."/>
            <person name="Wei L."/>
        </authorList>
    </citation>
    <scope>NUCLEOTIDE SEQUENCE</scope>
    <source>
        <strain evidence="1">KEN8</strain>
        <tissue evidence="1">Leaf</tissue>
    </source>
</reference>